<sequence length="467" mass="49161">MSEIPRIVLGERPVTDHSGQTVVQEGREKISSESQRQVQSMKGSLSKDRKSSEDNDDDVDDERRDSVGLTITHGHMPIRSSSDIGLPATSMPNLALSLMSGGGVAGGDSHLGVYCSPRASRRSVDLEITAPREDGRGETGSGTGEDFRFDWSSQYEGLDFSNPGGNVVANTVGSSSNSNTLRVLTSSSRAASALSLTSDCTARSIGLLSNDGDSDSDADASLMSDTGQSLGQQLLPSRDQAMTVKSGGTAQLRRYLSHPEESVGASGSASEVGHARPSVSLINIKSAEANLADPVDSSRSGNNGKPTVTSDTPDSAAEELDNSSAKTHSEVCREKSPHVKDKPSDSCAHSAAKEVPSDNSKGASDSVKVKPQNNKKSKLPGCCVASGGESFNTIPQSLQDGSLHARTRRADAEERIIFSVGGASALSGSERSGQRILSYKCDQSDNSRNGRIRQWLQDMDKLDLSTG</sequence>
<evidence type="ECO:0000256" key="1">
    <source>
        <dbReference type="SAM" id="MobiDB-lite"/>
    </source>
</evidence>
<dbReference type="Proteomes" id="UP000762676">
    <property type="component" value="Unassembled WGS sequence"/>
</dbReference>
<feature type="region of interest" description="Disordered" evidence="1">
    <location>
        <begin position="292"/>
        <end position="379"/>
    </location>
</feature>
<feature type="compositionally biased region" description="Polar residues" evidence="1">
    <location>
        <begin position="32"/>
        <end position="43"/>
    </location>
</feature>
<proteinExistence type="predicted"/>
<evidence type="ECO:0000313" key="2">
    <source>
        <dbReference type="EMBL" id="GFR60884.1"/>
    </source>
</evidence>
<protein>
    <submittedName>
        <fullName evidence="2">Uncharacterized protein</fullName>
    </submittedName>
</protein>
<keyword evidence="3" id="KW-1185">Reference proteome</keyword>
<reference evidence="2 3" key="1">
    <citation type="journal article" date="2021" name="Elife">
        <title>Chloroplast acquisition without the gene transfer in kleptoplastic sea slugs, Plakobranchus ocellatus.</title>
        <authorList>
            <person name="Maeda T."/>
            <person name="Takahashi S."/>
            <person name="Yoshida T."/>
            <person name="Shimamura S."/>
            <person name="Takaki Y."/>
            <person name="Nagai Y."/>
            <person name="Toyoda A."/>
            <person name="Suzuki Y."/>
            <person name="Arimoto A."/>
            <person name="Ishii H."/>
            <person name="Satoh N."/>
            <person name="Nishiyama T."/>
            <person name="Hasebe M."/>
            <person name="Maruyama T."/>
            <person name="Minagawa J."/>
            <person name="Obokata J."/>
            <person name="Shigenobu S."/>
        </authorList>
    </citation>
    <scope>NUCLEOTIDE SEQUENCE [LARGE SCALE GENOMIC DNA]</scope>
</reference>
<feature type="region of interest" description="Disordered" evidence="1">
    <location>
        <begin position="1"/>
        <end position="63"/>
    </location>
</feature>
<organism evidence="2 3">
    <name type="scientific">Elysia marginata</name>
    <dbReference type="NCBI Taxonomy" id="1093978"/>
    <lineage>
        <taxon>Eukaryota</taxon>
        <taxon>Metazoa</taxon>
        <taxon>Spiralia</taxon>
        <taxon>Lophotrochozoa</taxon>
        <taxon>Mollusca</taxon>
        <taxon>Gastropoda</taxon>
        <taxon>Heterobranchia</taxon>
        <taxon>Euthyneura</taxon>
        <taxon>Panpulmonata</taxon>
        <taxon>Sacoglossa</taxon>
        <taxon>Placobranchoidea</taxon>
        <taxon>Plakobranchidae</taxon>
        <taxon>Elysia</taxon>
    </lineage>
</organism>
<dbReference type="EMBL" id="BMAT01000161">
    <property type="protein sequence ID" value="GFR60884.1"/>
    <property type="molecule type" value="Genomic_DNA"/>
</dbReference>
<dbReference type="AlphaFoldDB" id="A0AAV4EJ83"/>
<feature type="compositionally biased region" description="Basic and acidic residues" evidence="1">
    <location>
        <begin position="327"/>
        <end position="344"/>
    </location>
</feature>
<name>A0AAV4EJ83_9GAST</name>
<feature type="compositionally biased region" description="Polar residues" evidence="1">
    <location>
        <begin position="297"/>
        <end position="313"/>
    </location>
</feature>
<gene>
    <name evidence="2" type="ORF">ElyMa_000090300</name>
</gene>
<feature type="region of interest" description="Disordered" evidence="1">
    <location>
        <begin position="230"/>
        <end position="249"/>
    </location>
</feature>
<accession>A0AAV4EJ83</accession>
<comment type="caution">
    <text evidence="2">The sequence shown here is derived from an EMBL/GenBank/DDBJ whole genome shotgun (WGS) entry which is preliminary data.</text>
</comment>
<evidence type="ECO:0000313" key="3">
    <source>
        <dbReference type="Proteomes" id="UP000762676"/>
    </source>
</evidence>